<dbReference type="PANTHER" id="PTHR13891">
    <property type="entry name" value="CYTOCHROME C OXIDASE ASSEMBLY FACTOR 7"/>
    <property type="match status" value="1"/>
</dbReference>
<evidence type="ECO:0000256" key="2">
    <source>
        <dbReference type="ARBA" id="ARBA00022737"/>
    </source>
</evidence>
<dbReference type="InterPro" id="IPR006597">
    <property type="entry name" value="Sel1-like"/>
</dbReference>
<reference evidence="3" key="1">
    <citation type="submission" date="2020-11" db="EMBL/GenBank/DDBJ databases">
        <authorList>
            <person name="Tran Van P."/>
        </authorList>
    </citation>
    <scope>NUCLEOTIDE SEQUENCE</scope>
</reference>
<keyword evidence="2" id="KW-0677">Repeat</keyword>
<protein>
    <submittedName>
        <fullName evidence="3">Uncharacterized protein</fullName>
    </submittedName>
</protein>
<accession>A0A7R9L5F4</accession>
<organism evidence="3">
    <name type="scientific">Medioppia subpectinata</name>
    <dbReference type="NCBI Taxonomy" id="1979941"/>
    <lineage>
        <taxon>Eukaryota</taxon>
        <taxon>Metazoa</taxon>
        <taxon>Ecdysozoa</taxon>
        <taxon>Arthropoda</taxon>
        <taxon>Chelicerata</taxon>
        <taxon>Arachnida</taxon>
        <taxon>Acari</taxon>
        <taxon>Acariformes</taxon>
        <taxon>Sarcoptiformes</taxon>
        <taxon>Oribatida</taxon>
        <taxon>Brachypylina</taxon>
        <taxon>Oppioidea</taxon>
        <taxon>Oppiidae</taxon>
        <taxon>Medioppia</taxon>
    </lineage>
</organism>
<dbReference type="Gene3D" id="1.25.40.10">
    <property type="entry name" value="Tetratricopeptide repeat domain"/>
    <property type="match status" value="1"/>
</dbReference>
<dbReference type="OrthoDB" id="272077at2759"/>
<dbReference type="SUPFAM" id="SSF81901">
    <property type="entry name" value="HCP-like"/>
    <property type="match status" value="2"/>
</dbReference>
<gene>
    <name evidence="3" type="ORF">OSB1V03_LOCUS15803</name>
</gene>
<sequence>SHLNGNSVVKPKLYLGNNPYDCHNEKSLPGMPIGMLSKIEDDLIRSTKVFKDNCDNNGFARSCTQFGVNLLNGTGCAKDAKKAVEYLSRGCDLNDNEGCFYTGQLLSGADPQYAGTVEPDIKKSVKSLEKGCELTGNGSIAAECCFYLHSFYLFGKNGCEKDLPKALKYGIKGCDLDNVQSCNNLSQMYALGTGTAVDEVLAKKYRIKSIDMMEQMRNARHIDTQRT</sequence>
<dbReference type="SMART" id="SM00671">
    <property type="entry name" value="SEL1"/>
    <property type="match status" value="4"/>
</dbReference>
<dbReference type="InterPro" id="IPR011990">
    <property type="entry name" value="TPR-like_helical_dom_sf"/>
</dbReference>
<comment type="similarity">
    <text evidence="1">Belongs to the hcp beta-lactamase family.</text>
</comment>
<dbReference type="EMBL" id="CAJPIZ010016801">
    <property type="protein sequence ID" value="CAG2115842.1"/>
    <property type="molecule type" value="Genomic_DNA"/>
</dbReference>
<dbReference type="InterPro" id="IPR040239">
    <property type="entry name" value="HcpB-like"/>
</dbReference>
<keyword evidence="4" id="KW-1185">Reference proteome</keyword>
<evidence type="ECO:0000313" key="3">
    <source>
        <dbReference type="EMBL" id="CAD7635412.1"/>
    </source>
</evidence>
<dbReference type="PANTHER" id="PTHR13891:SF1">
    <property type="entry name" value="CYTOCHROME C OXIDASE ASSEMBLY FACTOR 7"/>
    <property type="match status" value="1"/>
</dbReference>
<dbReference type="EMBL" id="OC871376">
    <property type="protein sequence ID" value="CAD7635412.1"/>
    <property type="molecule type" value="Genomic_DNA"/>
</dbReference>
<proteinExistence type="inferred from homology"/>
<evidence type="ECO:0000313" key="4">
    <source>
        <dbReference type="Proteomes" id="UP000759131"/>
    </source>
</evidence>
<dbReference type="GO" id="GO:0005758">
    <property type="term" value="C:mitochondrial intermembrane space"/>
    <property type="evidence" value="ECO:0007669"/>
    <property type="project" value="TreeGrafter"/>
</dbReference>
<dbReference type="Proteomes" id="UP000759131">
    <property type="component" value="Unassembled WGS sequence"/>
</dbReference>
<dbReference type="Pfam" id="PF08238">
    <property type="entry name" value="Sel1"/>
    <property type="match status" value="3"/>
</dbReference>
<name>A0A7R9L5F4_9ACAR</name>
<dbReference type="AlphaFoldDB" id="A0A7R9L5F4"/>
<evidence type="ECO:0000256" key="1">
    <source>
        <dbReference type="ARBA" id="ARBA00008486"/>
    </source>
</evidence>
<feature type="non-terminal residue" evidence="3">
    <location>
        <position position="227"/>
    </location>
</feature>